<keyword evidence="6" id="KW-0808">Transferase</keyword>
<keyword evidence="7 15" id="KW-0812">Transmembrane</keyword>
<dbReference type="InterPro" id="IPR036890">
    <property type="entry name" value="HATPase_C_sf"/>
</dbReference>
<dbReference type="Proteomes" id="UP000281738">
    <property type="component" value="Unassembled WGS sequence"/>
</dbReference>
<gene>
    <name evidence="17" type="ORF">EDD33_0948</name>
</gene>
<keyword evidence="11 15" id="KW-1133">Transmembrane helix</keyword>
<feature type="transmembrane region" description="Helical" evidence="15">
    <location>
        <begin position="203"/>
        <end position="225"/>
    </location>
</feature>
<dbReference type="GO" id="GO:0000155">
    <property type="term" value="F:phosphorelay sensor kinase activity"/>
    <property type="evidence" value="ECO:0007669"/>
    <property type="project" value="InterPro"/>
</dbReference>
<dbReference type="PANTHER" id="PTHR42878">
    <property type="entry name" value="TWO-COMPONENT HISTIDINE KINASE"/>
    <property type="match status" value="1"/>
</dbReference>
<reference evidence="17 18" key="1">
    <citation type="submission" date="2018-11" db="EMBL/GenBank/DDBJ databases">
        <title>Sequencing the genomes of 1000 actinobacteria strains.</title>
        <authorList>
            <person name="Klenk H.-P."/>
        </authorList>
    </citation>
    <scope>NUCLEOTIDE SEQUENCE [LARGE SCALE GENOMIC DNA]</scope>
    <source>
        <strain evidence="17 18">DSM 12652</strain>
    </source>
</reference>
<keyword evidence="18" id="KW-1185">Reference proteome</keyword>
<dbReference type="EMBL" id="RKHO01000001">
    <property type="protein sequence ID" value="ROR90113.1"/>
    <property type="molecule type" value="Genomic_DNA"/>
</dbReference>
<dbReference type="CDD" id="cd00075">
    <property type="entry name" value="HATPase"/>
    <property type="match status" value="1"/>
</dbReference>
<keyword evidence="12" id="KW-0902">Two-component regulatory system</keyword>
<comment type="subcellular location">
    <subcellularLocation>
        <location evidence="2">Cell membrane</location>
        <topology evidence="2">Multi-pass membrane protein</topology>
    </subcellularLocation>
</comment>
<dbReference type="SUPFAM" id="SSF47384">
    <property type="entry name" value="Homodimeric domain of signal transducing histidine kinase"/>
    <property type="match status" value="1"/>
</dbReference>
<dbReference type="AlphaFoldDB" id="A0A3N2CRF4"/>
<feature type="transmembrane region" description="Helical" evidence="15">
    <location>
        <begin position="63"/>
        <end position="79"/>
    </location>
</feature>
<feature type="transmembrane region" description="Helical" evidence="15">
    <location>
        <begin position="126"/>
        <end position="151"/>
    </location>
</feature>
<dbReference type="GO" id="GO:0007234">
    <property type="term" value="P:osmosensory signaling via phosphorelay pathway"/>
    <property type="evidence" value="ECO:0007669"/>
    <property type="project" value="TreeGrafter"/>
</dbReference>
<dbReference type="GO" id="GO:0030295">
    <property type="term" value="F:protein kinase activator activity"/>
    <property type="evidence" value="ECO:0007669"/>
    <property type="project" value="TreeGrafter"/>
</dbReference>
<dbReference type="InterPro" id="IPR003661">
    <property type="entry name" value="HisK_dim/P_dom"/>
</dbReference>
<dbReference type="Pfam" id="PF02518">
    <property type="entry name" value="HATPase_c"/>
    <property type="match status" value="1"/>
</dbReference>
<evidence type="ECO:0000256" key="7">
    <source>
        <dbReference type="ARBA" id="ARBA00022692"/>
    </source>
</evidence>
<evidence type="ECO:0000256" key="12">
    <source>
        <dbReference type="ARBA" id="ARBA00023012"/>
    </source>
</evidence>
<dbReference type="InterPro" id="IPR003594">
    <property type="entry name" value="HATPase_dom"/>
</dbReference>
<keyword evidence="8" id="KW-0547">Nucleotide-binding</keyword>
<keyword evidence="10" id="KW-0067">ATP-binding</keyword>
<dbReference type="SMART" id="SM00387">
    <property type="entry name" value="HATPase_c"/>
    <property type="match status" value="1"/>
</dbReference>
<dbReference type="Gene3D" id="1.10.287.130">
    <property type="match status" value="1"/>
</dbReference>
<dbReference type="Gene3D" id="3.30.565.10">
    <property type="entry name" value="Histidine kinase-like ATPase, C-terminal domain"/>
    <property type="match status" value="1"/>
</dbReference>
<proteinExistence type="predicted"/>
<dbReference type="RefSeq" id="WP_123389315.1">
    <property type="nucleotide sequence ID" value="NZ_RKHO01000001.1"/>
</dbReference>
<dbReference type="InterPro" id="IPR013656">
    <property type="entry name" value="PAS_4"/>
</dbReference>
<dbReference type="InterPro" id="IPR050351">
    <property type="entry name" value="BphY/WalK/GraS-like"/>
</dbReference>
<dbReference type="OrthoDB" id="5241402at2"/>
<evidence type="ECO:0000256" key="8">
    <source>
        <dbReference type="ARBA" id="ARBA00022741"/>
    </source>
</evidence>
<dbReference type="PRINTS" id="PR00344">
    <property type="entry name" value="BCTRLSENSOR"/>
</dbReference>
<protein>
    <recommendedName>
        <fullName evidence="14">Sensor-like histidine kinase SenX3</fullName>
        <ecNumber evidence="3">2.7.13.3</ecNumber>
    </recommendedName>
</protein>
<feature type="transmembrane region" description="Helical" evidence="15">
    <location>
        <begin position="85"/>
        <end position="105"/>
    </location>
</feature>
<evidence type="ECO:0000256" key="9">
    <source>
        <dbReference type="ARBA" id="ARBA00022777"/>
    </source>
</evidence>
<dbReference type="InterPro" id="IPR036097">
    <property type="entry name" value="HisK_dim/P_sf"/>
</dbReference>
<evidence type="ECO:0000313" key="18">
    <source>
        <dbReference type="Proteomes" id="UP000281738"/>
    </source>
</evidence>
<dbReference type="InterPro" id="IPR005467">
    <property type="entry name" value="His_kinase_dom"/>
</dbReference>
<evidence type="ECO:0000256" key="14">
    <source>
        <dbReference type="ARBA" id="ARBA00039401"/>
    </source>
</evidence>
<evidence type="ECO:0000256" key="10">
    <source>
        <dbReference type="ARBA" id="ARBA00022840"/>
    </source>
</evidence>
<accession>A0A3N2CRF4</accession>
<evidence type="ECO:0000256" key="11">
    <source>
        <dbReference type="ARBA" id="ARBA00022989"/>
    </source>
</evidence>
<keyword evidence="4" id="KW-1003">Cell membrane</keyword>
<dbReference type="EC" id="2.7.13.3" evidence="3"/>
<comment type="catalytic activity">
    <reaction evidence="1">
        <text>ATP + protein L-histidine = ADP + protein N-phospho-L-histidine.</text>
        <dbReference type="EC" id="2.7.13.3"/>
    </reaction>
</comment>
<dbReference type="InterPro" id="IPR035965">
    <property type="entry name" value="PAS-like_dom_sf"/>
</dbReference>
<evidence type="ECO:0000256" key="13">
    <source>
        <dbReference type="ARBA" id="ARBA00023136"/>
    </source>
</evidence>
<dbReference type="CDD" id="cd00082">
    <property type="entry name" value="HisKA"/>
    <property type="match status" value="1"/>
</dbReference>
<dbReference type="GO" id="GO:0000156">
    <property type="term" value="F:phosphorelay response regulator activity"/>
    <property type="evidence" value="ECO:0007669"/>
    <property type="project" value="TreeGrafter"/>
</dbReference>
<evidence type="ECO:0000256" key="5">
    <source>
        <dbReference type="ARBA" id="ARBA00022553"/>
    </source>
</evidence>
<dbReference type="Pfam" id="PF08448">
    <property type="entry name" value="PAS_4"/>
    <property type="match status" value="1"/>
</dbReference>
<dbReference type="Pfam" id="PF00512">
    <property type="entry name" value="HisKA"/>
    <property type="match status" value="1"/>
</dbReference>
<dbReference type="Gene3D" id="3.30.450.20">
    <property type="entry name" value="PAS domain"/>
    <property type="match status" value="1"/>
</dbReference>
<dbReference type="PANTHER" id="PTHR42878:SF7">
    <property type="entry name" value="SENSOR HISTIDINE KINASE GLRK"/>
    <property type="match status" value="1"/>
</dbReference>
<evidence type="ECO:0000313" key="17">
    <source>
        <dbReference type="EMBL" id="ROR90113.1"/>
    </source>
</evidence>
<dbReference type="SUPFAM" id="SSF55874">
    <property type="entry name" value="ATPase domain of HSP90 chaperone/DNA topoisomerase II/histidine kinase"/>
    <property type="match status" value="1"/>
</dbReference>
<keyword evidence="5" id="KW-0597">Phosphoprotein</keyword>
<dbReference type="InterPro" id="IPR004358">
    <property type="entry name" value="Sig_transdc_His_kin-like_C"/>
</dbReference>
<feature type="domain" description="Histidine kinase" evidence="16">
    <location>
        <begin position="479"/>
        <end position="694"/>
    </location>
</feature>
<comment type="caution">
    <text evidence="17">The sequence shown here is derived from an EMBL/GenBank/DDBJ whole genome shotgun (WGS) entry which is preliminary data.</text>
</comment>
<organism evidence="17 18">
    <name type="scientific">Nocardioides aurantiacus</name>
    <dbReference type="NCBI Taxonomy" id="86796"/>
    <lineage>
        <taxon>Bacteria</taxon>
        <taxon>Bacillati</taxon>
        <taxon>Actinomycetota</taxon>
        <taxon>Actinomycetes</taxon>
        <taxon>Propionibacteriales</taxon>
        <taxon>Nocardioidaceae</taxon>
        <taxon>Nocardioides</taxon>
    </lineage>
</organism>
<dbReference type="Pfam" id="PF05231">
    <property type="entry name" value="MASE1"/>
    <property type="match status" value="1"/>
</dbReference>
<dbReference type="GO" id="GO:0005524">
    <property type="term" value="F:ATP binding"/>
    <property type="evidence" value="ECO:0007669"/>
    <property type="project" value="UniProtKB-KW"/>
</dbReference>
<evidence type="ECO:0000256" key="15">
    <source>
        <dbReference type="SAM" id="Phobius"/>
    </source>
</evidence>
<keyword evidence="13 15" id="KW-0472">Membrane</keyword>
<evidence type="ECO:0000256" key="6">
    <source>
        <dbReference type="ARBA" id="ARBA00022679"/>
    </source>
</evidence>
<evidence type="ECO:0000256" key="4">
    <source>
        <dbReference type="ARBA" id="ARBA00022475"/>
    </source>
</evidence>
<dbReference type="InterPro" id="IPR007895">
    <property type="entry name" value="MASE1"/>
</dbReference>
<dbReference type="GO" id="GO:0005886">
    <property type="term" value="C:plasma membrane"/>
    <property type="evidence" value="ECO:0007669"/>
    <property type="project" value="UniProtKB-SubCell"/>
</dbReference>
<name>A0A3N2CRF4_9ACTN</name>
<dbReference type="SMART" id="SM00388">
    <property type="entry name" value="HisKA"/>
    <property type="match status" value="1"/>
</dbReference>
<dbReference type="CDD" id="cd00130">
    <property type="entry name" value="PAS"/>
    <property type="match status" value="1"/>
</dbReference>
<dbReference type="PROSITE" id="PS50109">
    <property type="entry name" value="HIS_KIN"/>
    <property type="match status" value="1"/>
</dbReference>
<evidence type="ECO:0000256" key="3">
    <source>
        <dbReference type="ARBA" id="ARBA00012438"/>
    </source>
</evidence>
<evidence type="ECO:0000259" key="16">
    <source>
        <dbReference type="PROSITE" id="PS50109"/>
    </source>
</evidence>
<sequence length="735" mass="75706">MTADVCPLRRTGWAVPLGWAALYVAVIALGRLAVLPETGLALFWPAAGVAALWLLRGTTRREVLLDGALLAAVTGLYFAPAGPLAAVLLAGANLAQAAAVRLVLARATRRPVLGDLGPSLGRPRDLLRLATAAGAAAVVGSLLGTPASWALTGDLTWSTAPAWVVRNACGTYVVAATVLALREARRERRGESLALTAEPRRRAGAELALAVLATAALGGLVFGADAQLPVTYLVLATSAWIGNRFAPWVGALHSLGFGTAAVVVTLLGWGPFAVLTDPTTRAVALQVFVAVTTSLVLLLALGVGERAALTHRLRRSESRATSRAALLDAVTEAMSDGLCVSDSRGRVVLANSAAAELGGADASGRHVHDPADVEHSRIDGRPALPDGLPHARALRGESVAPTDVVRVDPDTGAERVLSVSAVPLDHDTVVEVTDPQDAAGAADPTSATDPAPGPLAVVLLRDVTRERADSRVLASFAGVVAHDLKNPLTAVLSWSEVARDALEDGGGDPAAACAHLDRLDGAARRMERLIDDLLAYTLAGSAELHRTGLDLDEVLADVVRDLGVGDRGAVVEHRDLGRVRADELLTRQLFANLVGNAVKYVAPGVRPHVQITSRVVDDRLEVRVTDNGLGIERADRARVFESFFRSAATGGYPGTGLGLAICQRAVARHGGRISALEGPGGVGTTFVLTLPLDGPTGVVGAAPAADTVAIAAALPLEDPGEGAGPFASSPLGPSD</sequence>
<evidence type="ECO:0000256" key="2">
    <source>
        <dbReference type="ARBA" id="ARBA00004651"/>
    </source>
</evidence>
<evidence type="ECO:0000256" key="1">
    <source>
        <dbReference type="ARBA" id="ARBA00000085"/>
    </source>
</evidence>
<keyword evidence="9" id="KW-0418">Kinase</keyword>
<feature type="transmembrane region" description="Helical" evidence="15">
    <location>
        <begin position="12"/>
        <end position="33"/>
    </location>
</feature>
<feature type="transmembrane region" description="Helical" evidence="15">
    <location>
        <begin position="163"/>
        <end position="182"/>
    </location>
</feature>
<feature type="transmembrane region" description="Helical" evidence="15">
    <location>
        <begin position="39"/>
        <end position="56"/>
    </location>
</feature>
<dbReference type="InterPro" id="IPR000014">
    <property type="entry name" value="PAS"/>
</dbReference>
<feature type="transmembrane region" description="Helical" evidence="15">
    <location>
        <begin position="282"/>
        <end position="304"/>
    </location>
</feature>
<dbReference type="SUPFAM" id="SSF55785">
    <property type="entry name" value="PYP-like sensor domain (PAS domain)"/>
    <property type="match status" value="1"/>
</dbReference>
<feature type="transmembrane region" description="Helical" evidence="15">
    <location>
        <begin position="245"/>
        <end position="270"/>
    </location>
</feature>